<dbReference type="EMBL" id="GGEC01091805">
    <property type="protein sequence ID" value="MBX72289.1"/>
    <property type="molecule type" value="Transcribed_RNA"/>
</dbReference>
<sequence length="24" mass="2922">MCQLPIRSPLFMEFLTLLKFKYDS</sequence>
<dbReference type="AlphaFoldDB" id="A0A2P2QZ72"/>
<organism evidence="1">
    <name type="scientific">Rhizophora mucronata</name>
    <name type="common">Asiatic mangrove</name>
    <dbReference type="NCBI Taxonomy" id="61149"/>
    <lineage>
        <taxon>Eukaryota</taxon>
        <taxon>Viridiplantae</taxon>
        <taxon>Streptophyta</taxon>
        <taxon>Embryophyta</taxon>
        <taxon>Tracheophyta</taxon>
        <taxon>Spermatophyta</taxon>
        <taxon>Magnoliopsida</taxon>
        <taxon>eudicotyledons</taxon>
        <taxon>Gunneridae</taxon>
        <taxon>Pentapetalae</taxon>
        <taxon>rosids</taxon>
        <taxon>fabids</taxon>
        <taxon>Malpighiales</taxon>
        <taxon>Rhizophoraceae</taxon>
        <taxon>Rhizophora</taxon>
    </lineage>
</organism>
<evidence type="ECO:0000313" key="1">
    <source>
        <dbReference type="EMBL" id="MBX72289.1"/>
    </source>
</evidence>
<name>A0A2P2QZ72_RHIMU</name>
<proteinExistence type="predicted"/>
<accession>A0A2P2QZ72</accession>
<protein>
    <submittedName>
        <fullName evidence="1">Uncharacterized protein</fullName>
    </submittedName>
</protein>
<reference evidence="1" key="1">
    <citation type="submission" date="2018-02" db="EMBL/GenBank/DDBJ databases">
        <title>Rhizophora mucronata_Transcriptome.</title>
        <authorList>
            <person name="Meera S.P."/>
            <person name="Sreeshan A."/>
            <person name="Augustine A."/>
        </authorList>
    </citation>
    <scope>NUCLEOTIDE SEQUENCE</scope>
    <source>
        <tissue evidence="1">Leaf</tissue>
    </source>
</reference>